<evidence type="ECO:0000256" key="1">
    <source>
        <dbReference type="SAM" id="Phobius"/>
    </source>
</evidence>
<gene>
    <name evidence="2" type="ORF">DEO72_LG5g1824</name>
</gene>
<feature type="transmembrane region" description="Helical" evidence="1">
    <location>
        <begin position="89"/>
        <end position="113"/>
    </location>
</feature>
<name>A0A4D6LZH2_VIGUN</name>
<feature type="transmembrane region" description="Helical" evidence="1">
    <location>
        <begin position="240"/>
        <end position="257"/>
    </location>
</feature>
<keyword evidence="1" id="KW-0812">Transmembrane</keyword>
<keyword evidence="1" id="KW-0472">Membrane</keyword>
<sequence>MPFGLWVDVCRSSFAVRRSPFVVHRSSFALCIRRSSFVVRICRSTFADHRSVIIFSIPLSFIICVRSSIGVNLLCSCFAPPLLSRLGNIIVLLLIIGFAAFAMFDVPIFTIFARLGCFCKDFRVGSGHGFVILDELVNGDIQRNGILFVSQPCSSWYAQDIIPDSATSEVGFILSVQCSLVAIEVSSHMPFGLWVDVCRSSFAVRRSPFVVHRSSFALCIRRSSFVVRICRSTFADHRSVIIFSIPLSFIICVRSSIGVNLLCSCFAPPLLSRLGNIIVLLLIIGFAAFAMFDVPIFTIFARLGCFCKDFRVGSGHGFVILDELVNGDIQRNGILFVSQPCSSWYAQDIIPDSATSEGTFRAFRKRASVD</sequence>
<keyword evidence="1" id="KW-1133">Transmembrane helix</keyword>
<evidence type="ECO:0000313" key="3">
    <source>
        <dbReference type="Proteomes" id="UP000501690"/>
    </source>
</evidence>
<dbReference type="Proteomes" id="UP000501690">
    <property type="component" value="Linkage Group LG5"/>
</dbReference>
<dbReference type="EMBL" id="CP039349">
    <property type="protein sequence ID" value="QCD93748.1"/>
    <property type="molecule type" value="Genomic_DNA"/>
</dbReference>
<protein>
    <submittedName>
        <fullName evidence="2">Uncharacterized protein</fullName>
    </submittedName>
</protein>
<organism evidence="2 3">
    <name type="scientific">Vigna unguiculata</name>
    <name type="common">Cowpea</name>
    <dbReference type="NCBI Taxonomy" id="3917"/>
    <lineage>
        <taxon>Eukaryota</taxon>
        <taxon>Viridiplantae</taxon>
        <taxon>Streptophyta</taxon>
        <taxon>Embryophyta</taxon>
        <taxon>Tracheophyta</taxon>
        <taxon>Spermatophyta</taxon>
        <taxon>Magnoliopsida</taxon>
        <taxon>eudicotyledons</taxon>
        <taxon>Gunneridae</taxon>
        <taxon>Pentapetalae</taxon>
        <taxon>rosids</taxon>
        <taxon>fabids</taxon>
        <taxon>Fabales</taxon>
        <taxon>Fabaceae</taxon>
        <taxon>Papilionoideae</taxon>
        <taxon>50 kb inversion clade</taxon>
        <taxon>NPAAA clade</taxon>
        <taxon>indigoferoid/millettioid clade</taxon>
        <taxon>Phaseoleae</taxon>
        <taxon>Vigna</taxon>
    </lineage>
</organism>
<evidence type="ECO:0000313" key="2">
    <source>
        <dbReference type="EMBL" id="QCD93748.1"/>
    </source>
</evidence>
<feature type="transmembrane region" description="Helical" evidence="1">
    <location>
        <begin position="52"/>
        <end position="69"/>
    </location>
</feature>
<proteinExistence type="predicted"/>
<feature type="transmembrane region" description="Helical" evidence="1">
    <location>
        <begin position="277"/>
        <end position="301"/>
    </location>
</feature>
<dbReference type="AlphaFoldDB" id="A0A4D6LZH2"/>
<accession>A0A4D6LZH2</accession>
<keyword evidence="3" id="KW-1185">Reference proteome</keyword>
<reference evidence="2 3" key="1">
    <citation type="submission" date="2019-04" db="EMBL/GenBank/DDBJ databases">
        <title>An improved genome assembly and genetic linkage map for asparagus bean, Vigna unguiculata ssp. sesquipedialis.</title>
        <authorList>
            <person name="Xia Q."/>
            <person name="Zhang R."/>
            <person name="Dong Y."/>
        </authorList>
    </citation>
    <scope>NUCLEOTIDE SEQUENCE [LARGE SCALE GENOMIC DNA]</scope>
    <source>
        <tissue evidence="2">Leaf</tissue>
    </source>
</reference>